<evidence type="ECO:0000259" key="1">
    <source>
        <dbReference type="Pfam" id="PF01764"/>
    </source>
</evidence>
<dbReference type="RefSeq" id="WP_174900707.1">
    <property type="nucleotide sequence ID" value="NZ_FOTW01000038.1"/>
</dbReference>
<dbReference type="InterPro" id="IPR002921">
    <property type="entry name" value="Fungal_lipase-type"/>
</dbReference>
<dbReference type="EMBL" id="FOTW01000038">
    <property type="protein sequence ID" value="SFM84999.1"/>
    <property type="molecule type" value="Genomic_DNA"/>
</dbReference>
<dbReference type="PANTHER" id="PTHR45856">
    <property type="entry name" value="ALPHA/BETA-HYDROLASES SUPERFAMILY PROTEIN"/>
    <property type="match status" value="1"/>
</dbReference>
<evidence type="ECO:0000313" key="3">
    <source>
        <dbReference type="Proteomes" id="UP000199470"/>
    </source>
</evidence>
<dbReference type="STRING" id="758825.SAMN02982985_05525"/>
<evidence type="ECO:0000313" key="2">
    <source>
        <dbReference type="EMBL" id="SFM84999.1"/>
    </source>
</evidence>
<dbReference type="Gene3D" id="3.40.50.1820">
    <property type="entry name" value="alpha/beta hydrolase"/>
    <property type="match status" value="1"/>
</dbReference>
<dbReference type="AlphaFoldDB" id="A0A1I4U7Q5"/>
<organism evidence="2 3">
    <name type="scientific">Rugamonas rubra</name>
    <dbReference type="NCBI Taxonomy" id="758825"/>
    <lineage>
        <taxon>Bacteria</taxon>
        <taxon>Pseudomonadati</taxon>
        <taxon>Pseudomonadota</taxon>
        <taxon>Betaproteobacteria</taxon>
        <taxon>Burkholderiales</taxon>
        <taxon>Oxalobacteraceae</taxon>
        <taxon>Telluria group</taxon>
        <taxon>Rugamonas</taxon>
    </lineage>
</organism>
<accession>A0A1I4U7Q5</accession>
<dbReference type="SUPFAM" id="SSF53474">
    <property type="entry name" value="alpha/beta-Hydrolases"/>
    <property type="match status" value="1"/>
</dbReference>
<sequence>MDYNATREALQHPEVQPTVFAGAGGPGLRPSALCAELSRLAYIRFENGDAEQAALQQALALGGLGQAHTFSTRRSGTQGFAVVSRDGQDAYVVFRGTQMDDPTDIGTDLDSRLHAWPQGGKVHTGFFNALDSIWDAVRGWLDANPATRLWFTGHSLGAALATLAASRAGRADARLVTFGSPRVGDRAFAATFQPDRVERYVNCCDVVVFMPPDVSLGYAHIDQLSYIDHAGELHGATPAADAIERDRASARMHYLLEQAWRRHNVGVRDLADHSPINYVRAFVR</sequence>
<keyword evidence="3" id="KW-1185">Reference proteome</keyword>
<dbReference type="PANTHER" id="PTHR45856:SF24">
    <property type="entry name" value="FUNGAL LIPASE-LIKE DOMAIN-CONTAINING PROTEIN"/>
    <property type="match status" value="1"/>
</dbReference>
<reference evidence="2 3" key="1">
    <citation type="submission" date="2016-10" db="EMBL/GenBank/DDBJ databases">
        <authorList>
            <person name="de Groot N.N."/>
        </authorList>
    </citation>
    <scope>NUCLEOTIDE SEQUENCE [LARGE SCALE GENOMIC DNA]</scope>
    <source>
        <strain evidence="2 3">ATCC 43154</strain>
    </source>
</reference>
<dbReference type="Pfam" id="PF01764">
    <property type="entry name" value="Lipase_3"/>
    <property type="match status" value="1"/>
</dbReference>
<gene>
    <name evidence="2" type="ORF">SAMN02982985_05525</name>
</gene>
<feature type="domain" description="Fungal lipase-type" evidence="1">
    <location>
        <begin position="91"/>
        <end position="213"/>
    </location>
</feature>
<name>A0A1I4U7Q5_9BURK</name>
<dbReference type="InterPro" id="IPR029058">
    <property type="entry name" value="AB_hydrolase_fold"/>
</dbReference>
<protein>
    <submittedName>
        <fullName evidence="2">Lipase (Class 3)</fullName>
    </submittedName>
</protein>
<dbReference type="Proteomes" id="UP000199470">
    <property type="component" value="Unassembled WGS sequence"/>
</dbReference>
<proteinExistence type="predicted"/>
<dbReference type="GO" id="GO:0006629">
    <property type="term" value="P:lipid metabolic process"/>
    <property type="evidence" value="ECO:0007669"/>
    <property type="project" value="InterPro"/>
</dbReference>
<dbReference type="InterPro" id="IPR051218">
    <property type="entry name" value="Sec_MonoDiacylglyc_Lipase"/>
</dbReference>
<dbReference type="CDD" id="cd00519">
    <property type="entry name" value="Lipase_3"/>
    <property type="match status" value="1"/>
</dbReference>